<evidence type="ECO:0000259" key="4">
    <source>
        <dbReference type="Pfam" id="PF20454"/>
    </source>
</evidence>
<dbReference type="Pfam" id="PF20454">
    <property type="entry name" value="GpA_nuclease"/>
    <property type="match status" value="1"/>
</dbReference>
<dbReference type="OrthoDB" id="6410066at2759"/>
<dbReference type="GO" id="GO:0016887">
    <property type="term" value="F:ATP hydrolysis activity"/>
    <property type="evidence" value="ECO:0007669"/>
    <property type="project" value="InterPro"/>
</dbReference>
<dbReference type="GO" id="GO:0003676">
    <property type="term" value="F:nucleic acid binding"/>
    <property type="evidence" value="ECO:0007669"/>
    <property type="project" value="InterPro"/>
</dbReference>
<dbReference type="EMBL" id="CAKXAJ010022134">
    <property type="protein sequence ID" value="CAH2226859.1"/>
    <property type="molecule type" value="Genomic_DNA"/>
</dbReference>
<dbReference type="Pfam" id="PF05876">
    <property type="entry name" value="GpA_ATPase"/>
    <property type="match status" value="1"/>
</dbReference>
<dbReference type="InterPro" id="IPR046454">
    <property type="entry name" value="GpA_endonuclease"/>
</dbReference>
<accession>A0A8S4QZN7</accession>
<proteinExistence type="inferred from homology"/>
<dbReference type="PANTHER" id="PTHR30547">
    <property type="entry name" value="UNCHARACTERIZED PROTEIN YHCG-RELATED"/>
    <property type="match status" value="1"/>
</dbReference>
<dbReference type="GO" id="GO:0004519">
    <property type="term" value="F:endonuclease activity"/>
    <property type="evidence" value="ECO:0007669"/>
    <property type="project" value="InterPro"/>
</dbReference>
<dbReference type="InterPro" id="IPR011856">
    <property type="entry name" value="tRNA_endonuc-like_dom_sf"/>
</dbReference>
<dbReference type="Pfam" id="PF17761">
    <property type="entry name" value="DUF1016_N"/>
    <property type="match status" value="1"/>
</dbReference>
<reference evidence="5" key="1">
    <citation type="submission" date="2022-03" db="EMBL/GenBank/DDBJ databases">
        <authorList>
            <person name="Lindestad O."/>
        </authorList>
    </citation>
    <scope>NUCLEOTIDE SEQUENCE</scope>
</reference>
<dbReference type="InterPro" id="IPR009362">
    <property type="entry name" value="YhcG_C"/>
</dbReference>
<feature type="domain" description="Terminase large subunit GpA endonuclease" evidence="4">
    <location>
        <begin position="286"/>
        <end position="574"/>
    </location>
</feature>
<feature type="domain" description="YhcG PDDEXK nuclease" evidence="2">
    <location>
        <begin position="766"/>
        <end position="918"/>
    </location>
</feature>
<gene>
    <name evidence="5" type="primary">jg333</name>
    <name evidence="5" type="ORF">PAEG_LOCUS7518</name>
</gene>
<evidence type="ECO:0000313" key="6">
    <source>
        <dbReference type="Proteomes" id="UP000838756"/>
    </source>
</evidence>
<dbReference type="InterPro" id="IPR046453">
    <property type="entry name" value="GpA_ATPase"/>
</dbReference>
<sequence length="935" mass="106850">TSFSEGLKPDPELKVSEWANEYRVLAPTAASEPGKWRTERTPYLKEIMDSLSPSSQAEKVVFMKGAQIGGTEAGNNWIGYIIDQTPGPMLVVQPTVEMGKRWSKGRFAPLIESTPCLKSKVKDPRSRDSGNTVQSKEFPGGIVVITGANSSVGLRSMPVKYLFLDEIDAYPGDSGGEGDPVLLSIARTNTFARRKIFLVSTPTIHGISRIEKEFEVTDKRYFFVPCPHCNYYQILKWSQIKWENNDSRTAHYVCTECSGKIENHQKTEMLERGEWRATEAKEGEKKGFHLSSLYSPVGWYSWQQAVEDFLHAKESEQLLKVWINTTLGETWVDKGEVPDWKQLFNRREFFPVGTVPKGEVVLTAGVDVQKDRLEVEVVAWGKSRENWSIDYRVFEGDTGRGEVWGKLSELLNHHFIGENGLEYMISMMAVDAGYATQEVYNWVRGHQGSGRVMAVKGVNKALVPLSSPSRVDITVGGQKLKRGIKLWPVGVSILKSELFQLLNILKEEEKVPAGYCHFPEYAPEYFKQLTAEQLVSKVVKGYTKQEWQKVRERNEVLDCRIYARAASIALGIDRWPESKWNSLSGKIESKKPKKVRQTKEYTEFLEQLKEQIATSRYKAALAVNSKLIVLYHYIGTEILRRQKEHGWGAKIIDQLSKDLRSAFPEMKGFSARNLTYMRQFAAEYQDTEFTQQVAAQLPWFHIVVILDKVKDPKERLFYFQKAIEHGWSRSIMVMQIERELHKRQGKAVTNFKDKLPSPQSDLAHYTLKDPYIFDFLSIGDDAHEREVEKGLVGHVEKFLLELGEGFAFVGRQFHLDVGDEDFFVDLLFYHLKLRCFIVIELKDNKFKPEYAGKMNFYLSAVDDLLKHETDQPSIGLILCKSKNDVLAKYTLKDMTKPIGLAEYRITESLPENIKTALPTVEELEAELSKISDKEK</sequence>
<protein>
    <submittedName>
        <fullName evidence="5">Jg333 protein</fullName>
    </submittedName>
</protein>
<dbReference type="Gene3D" id="3.40.1350.10">
    <property type="match status" value="1"/>
</dbReference>
<dbReference type="PANTHER" id="PTHR30547:SF0">
    <property type="entry name" value="BLR8175 PROTEIN"/>
    <property type="match status" value="1"/>
</dbReference>
<comment type="caution">
    <text evidence="5">The sequence shown here is derived from an EMBL/GenBank/DDBJ whole genome shotgun (WGS) entry which is preliminary data.</text>
</comment>
<feature type="non-terminal residue" evidence="5">
    <location>
        <position position="1"/>
    </location>
</feature>
<dbReference type="GO" id="GO:0005524">
    <property type="term" value="F:ATP binding"/>
    <property type="evidence" value="ECO:0007669"/>
    <property type="project" value="InterPro"/>
</dbReference>
<organism evidence="5 6">
    <name type="scientific">Pararge aegeria aegeria</name>
    <dbReference type="NCBI Taxonomy" id="348720"/>
    <lineage>
        <taxon>Eukaryota</taxon>
        <taxon>Metazoa</taxon>
        <taxon>Ecdysozoa</taxon>
        <taxon>Arthropoda</taxon>
        <taxon>Hexapoda</taxon>
        <taxon>Insecta</taxon>
        <taxon>Pterygota</taxon>
        <taxon>Neoptera</taxon>
        <taxon>Endopterygota</taxon>
        <taxon>Lepidoptera</taxon>
        <taxon>Glossata</taxon>
        <taxon>Ditrysia</taxon>
        <taxon>Papilionoidea</taxon>
        <taxon>Nymphalidae</taxon>
        <taxon>Satyrinae</taxon>
        <taxon>Satyrini</taxon>
        <taxon>Parargina</taxon>
        <taxon>Pararge</taxon>
    </lineage>
</organism>
<evidence type="ECO:0000259" key="1">
    <source>
        <dbReference type="Pfam" id="PF05876"/>
    </source>
</evidence>
<evidence type="ECO:0000259" key="3">
    <source>
        <dbReference type="Pfam" id="PF17761"/>
    </source>
</evidence>
<dbReference type="HAMAP" id="MF_04144">
    <property type="entry name" value="TERL_LAMBDA"/>
    <property type="match status" value="1"/>
</dbReference>
<dbReference type="InterPro" id="IPR041527">
    <property type="entry name" value="YhcG_N"/>
</dbReference>
<dbReference type="Gene3D" id="3.40.50.300">
    <property type="entry name" value="P-loop containing nucleotide triphosphate hydrolases"/>
    <property type="match status" value="1"/>
</dbReference>
<dbReference type="InterPro" id="IPR008866">
    <property type="entry name" value="Phage_lambda_GpA-like"/>
</dbReference>
<feature type="domain" description="YhcG N-terminal" evidence="3">
    <location>
        <begin position="608"/>
        <end position="743"/>
    </location>
</feature>
<dbReference type="InterPro" id="IPR027417">
    <property type="entry name" value="P-loop_NTPase"/>
</dbReference>
<evidence type="ECO:0000259" key="2">
    <source>
        <dbReference type="Pfam" id="PF06250"/>
    </source>
</evidence>
<dbReference type="AlphaFoldDB" id="A0A8S4QZN7"/>
<name>A0A8S4QZN7_9NEOP</name>
<dbReference type="InterPro" id="IPR053148">
    <property type="entry name" value="PD-DEXK-like_domain"/>
</dbReference>
<evidence type="ECO:0000313" key="5">
    <source>
        <dbReference type="EMBL" id="CAH2226859.1"/>
    </source>
</evidence>
<dbReference type="Pfam" id="PF06250">
    <property type="entry name" value="YhcG_C"/>
    <property type="match status" value="1"/>
</dbReference>
<keyword evidence="6" id="KW-1185">Reference proteome</keyword>
<dbReference type="Proteomes" id="UP000838756">
    <property type="component" value="Unassembled WGS sequence"/>
</dbReference>
<feature type="domain" description="Phage terminase large subunit GpA ATPase" evidence="1">
    <location>
        <begin position="31"/>
        <end position="275"/>
    </location>
</feature>